<sequence length="183" mass="21040">IKVEPLAQKELWREIEILTNLHDKPNFCKVAGFGKNSDFRYLAMDLLGDNLNSLRKKTPNGHFSLCTTLRIGLQALKCLKDLHNRGYIHRDVKPSNFAIGRTLDTRRNINLLDFGISRRFKATTGKLIRPRVEPGFAGTYLYCSLRAHKNLELSRADDLMSLFFMLLELRNGFLPWIMCSSPN</sequence>
<reference evidence="2" key="1">
    <citation type="submission" date="2015-12" db="EMBL/GenBank/DDBJ databases">
        <title>De novo transcriptome assembly of four potential Pierce s Disease insect vectors from Arizona vineyards.</title>
        <authorList>
            <person name="Tassone E.E."/>
        </authorList>
    </citation>
    <scope>NUCLEOTIDE SEQUENCE</scope>
</reference>
<dbReference type="InterPro" id="IPR011009">
    <property type="entry name" value="Kinase-like_dom_sf"/>
</dbReference>
<evidence type="ECO:0000313" key="2">
    <source>
        <dbReference type="EMBL" id="JAS34617.1"/>
    </source>
</evidence>
<protein>
    <recommendedName>
        <fullName evidence="1">Protein kinase domain-containing protein</fullName>
    </recommendedName>
</protein>
<dbReference type="Pfam" id="PF00069">
    <property type="entry name" value="Pkinase"/>
    <property type="match status" value="1"/>
</dbReference>
<dbReference type="InterPro" id="IPR050235">
    <property type="entry name" value="CK1_Ser-Thr_kinase"/>
</dbReference>
<dbReference type="GO" id="GO:0004672">
    <property type="term" value="F:protein kinase activity"/>
    <property type="evidence" value="ECO:0007669"/>
    <property type="project" value="InterPro"/>
</dbReference>
<feature type="non-terminal residue" evidence="2">
    <location>
        <position position="1"/>
    </location>
</feature>
<dbReference type="EMBL" id="GEDC01002681">
    <property type="protein sequence ID" value="JAS34617.1"/>
    <property type="molecule type" value="Transcribed_RNA"/>
</dbReference>
<evidence type="ECO:0000259" key="1">
    <source>
        <dbReference type="PROSITE" id="PS50011"/>
    </source>
</evidence>
<proteinExistence type="predicted"/>
<accession>A0A1B6E9N0</accession>
<dbReference type="AlphaFoldDB" id="A0A1B6E9N0"/>
<feature type="non-terminal residue" evidence="2">
    <location>
        <position position="183"/>
    </location>
</feature>
<dbReference type="PROSITE" id="PS50011">
    <property type="entry name" value="PROTEIN_KINASE_DOM"/>
    <property type="match status" value="1"/>
</dbReference>
<dbReference type="SMART" id="SM00220">
    <property type="entry name" value="S_TKc"/>
    <property type="match status" value="1"/>
</dbReference>
<gene>
    <name evidence="2" type="ORF">g.4022</name>
</gene>
<dbReference type="GO" id="GO:0005524">
    <property type="term" value="F:ATP binding"/>
    <property type="evidence" value="ECO:0007669"/>
    <property type="project" value="InterPro"/>
</dbReference>
<dbReference type="Gene3D" id="1.10.510.10">
    <property type="entry name" value="Transferase(Phosphotransferase) domain 1"/>
    <property type="match status" value="1"/>
</dbReference>
<dbReference type="SUPFAM" id="SSF56112">
    <property type="entry name" value="Protein kinase-like (PK-like)"/>
    <property type="match status" value="1"/>
</dbReference>
<organism evidence="2">
    <name type="scientific">Clastoptera arizonana</name>
    <name type="common">Arizona spittle bug</name>
    <dbReference type="NCBI Taxonomy" id="38151"/>
    <lineage>
        <taxon>Eukaryota</taxon>
        <taxon>Metazoa</taxon>
        <taxon>Ecdysozoa</taxon>
        <taxon>Arthropoda</taxon>
        <taxon>Hexapoda</taxon>
        <taxon>Insecta</taxon>
        <taxon>Pterygota</taxon>
        <taxon>Neoptera</taxon>
        <taxon>Paraneoptera</taxon>
        <taxon>Hemiptera</taxon>
        <taxon>Auchenorrhyncha</taxon>
        <taxon>Cercopoidea</taxon>
        <taxon>Clastopteridae</taxon>
        <taxon>Clastoptera</taxon>
    </lineage>
</organism>
<name>A0A1B6E9N0_9HEMI</name>
<feature type="domain" description="Protein kinase" evidence="1">
    <location>
        <begin position="1"/>
        <end position="183"/>
    </location>
</feature>
<dbReference type="InterPro" id="IPR000719">
    <property type="entry name" value="Prot_kinase_dom"/>
</dbReference>
<dbReference type="PANTHER" id="PTHR11909">
    <property type="entry name" value="CASEIN KINASE-RELATED"/>
    <property type="match status" value="1"/>
</dbReference>